<gene>
    <name evidence="2" type="ORF">NPIL_591991</name>
</gene>
<sequence length="113" mass="13130">MTRSRRSFSLSLSPLNDQIKTDIRKEAAERNKSVRPKDLLEISLSFAINYQKSADEKIRNHLGRLCLLFFLLVAVPRYSWKTDLSIHGDYFGIQFHLGVLFLSLDGSFLLFFF</sequence>
<accession>A0A8X6PMM0</accession>
<name>A0A8X6PMM0_NEPPI</name>
<feature type="transmembrane region" description="Helical" evidence="1">
    <location>
        <begin position="62"/>
        <end position="79"/>
    </location>
</feature>
<dbReference type="EMBL" id="BMAW01070801">
    <property type="protein sequence ID" value="GFT75178.1"/>
    <property type="molecule type" value="Genomic_DNA"/>
</dbReference>
<keyword evidence="1" id="KW-0812">Transmembrane</keyword>
<evidence type="ECO:0000313" key="3">
    <source>
        <dbReference type="Proteomes" id="UP000887013"/>
    </source>
</evidence>
<dbReference type="Proteomes" id="UP000887013">
    <property type="component" value="Unassembled WGS sequence"/>
</dbReference>
<keyword evidence="1" id="KW-0472">Membrane</keyword>
<reference evidence="2" key="1">
    <citation type="submission" date="2020-08" db="EMBL/GenBank/DDBJ databases">
        <title>Multicomponent nature underlies the extraordinary mechanical properties of spider dragline silk.</title>
        <authorList>
            <person name="Kono N."/>
            <person name="Nakamura H."/>
            <person name="Mori M."/>
            <person name="Yoshida Y."/>
            <person name="Ohtoshi R."/>
            <person name="Malay A.D."/>
            <person name="Moran D.A.P."/>
            <person name="Tomita M."/>
            <person name="Numata K."/>
            <person name="Arakawa K."/>
        </authorList>
    </citation>
    <scope>NUCLEOTIDE SEQUENCE</scope>
</reference>
<organism evidence="2 3">
    <name type="scientific">Nephila pilipes</name>
    <name type="common">Giant wood spider</name>
    <name type="synonym">Nephila maculata</name>
    <dbReference type="NCBI Taxonomy" id="299642"/>
    <lineage>
        <taxon>Eukaryota</taxon>
        <taxon>Metazoa</taxon>
        <taxon>Ecdysozoa</taxon>
        <taxon>Arthropoda</taxon>
        <taxon>Chelicerata</taxon>
        <taxon>Arachnida</taxon>
        <taxon>Araneae</taxon>
        <taxon>Araneomorphae</taxon>
        <taxon>Entelegynae</taxon>
        <taxon>Araneoidea</taxon>
        <taxon>Nephilidae</taxon>
        <taxon>Nephila</taxon>
    </lineage>
</organism>
<evidence type="ECO:0000256" key="1">
    <source>
        <dbReference type="SAM" id="Phobius"/>
    </source>
</evidence>
<dbReference type="AlphaFoldDB" id="A0A8X6PMM0"/>
<keyword evidence="3" id="KW-1185">Reference proteome</keyword>
<comment type="caution">
    <text evidence="2">The sequence shown here is derived from an EMBL/GenBank/DDBJ whole genome shotgun (WGS) entry which is preliminary data.</text>
</comment>
<evidence type="ECO:0000313" key="2">
    <source>
        <dbReference type="EMBL" id="GFT75178.1"/>
    </source>
</evidence>
<proteinExistence type="predicted"/>
<protein>
    <submittedName>
        <fullName evidence="2">Uncharacterized protein</fullName>
    </submittedName>
</protein>
<feature type="transmembrane region" description="Helical" evidence="1">
    <location>
        <begin position="91"/>
        <end position="112"/>
    </location>
</feature>
<keyword evidence="1" id="KW-1133">Transmembrane helix</keyword>